<keyword evidence="2" id="KW-0809">Transit peptide</keyword>
<dbReference type="PANTHER" id="PTHR34260:SF1">
    <property type="entry name" value="UBIQUINOL-CYTOCHROME-C REDUCTASE COMPLEX ASSEMBLY FACTOR 2"/>
    <property type="match status" value="1"/>
</dbReference>
<keyword evidence="8" id="KW-1185">Reference proteome</keyword>
<accession>A0A482W6I5</accession>
<reference evidence="7 8" key="1">
    <citation type="submission" date="2017-03" db="EMBL/GenBank/DDBJ databases">
        <title>Genome of the blue death feigning beetle - Asbolus verrucosus.</title>
        <authorList>
            <person name="Rider S.D."/>
        </authorList>
    </citation>
    <scope>NUCLEOTIDE SEQUENCE [LARGE SCALE GENOMIC DNA]</scope>
    <source>
        <strain evidence="7">Butters</strain>
        <tissue evidence="7">Head and leg muscle</tissue>
    </source>
</reference>
<name>A0A482W6I5_ASBVE</name>
<keyword evidence="3" id="KW-0496">Mitochondrion</keyword>
<dbReference type="PANTHER" id="PTHR34260">
    <property type="entry name" value="UBIQUINOL-CYTOCHROME-C REDUCTASE COMPLEX ASSEMBLY FACTOR 2"/>
    <property type="match status" value="1"/>
</dbReference>
<organism evidence="7 8">
    <name type="scientific">Asbolus verrucosus</name>
    <name type="common">Desert ironclad beetle</name>
    <dbReference type="NCBI Taxonomy" id="1661398"/>
    <lineage>
        <taxon>Eukaryota</taxon>
        <taxon>Metazoa</taxon>
        <taxon>Ecdysozoa</taxon>
        <taxon>Arthropoda</taxon>
        <taxon>Hexapoda</taxon>
        <taxon>Insecta</taxon>
        <taxon>Pterygota</taxon>
        <taxon>Neoptera</taxon>
        <taxon>Endopterygota</taxon>
        <taxon>Coleoptera</taxon>
        <taxon>Polyphaga</taxon>
        <taxon>Cucujiformia</taxon>
        <taxon>Tenebrionidae</taxon>
        <taxon>Pimeliinae</taxon>
        <taxon>Asbolus</taxon>
    </lineage>
</organism>
<dbReference type="EMBL" id="QDEB01023148">
    <property type="protein sequence ID" value="RZC40781.1"/>
    <property type="molecule type" value="Genomic_DNA"/>
</dbReference>
<evidence type="ECO:0000313" key="8">
    <source>
        <dbReference type="Proteomes" id="UP000292052"/>
    </source>
</evidence>
<comment type="subcellular location">
    <subcellularLocation>
        <location evidence="1">Mitochondrion matrix</location>
        <location evidence="1">Mitochondrion nucleoid</location>
    </subcellularLocation>
</comment>
<evidence type="ECO:0000256" key="4">
    <source>
        <dbReference type="ARBA" id="ARBA00023271"/>
    </source>
</evidence>
<comment type="caution">
    <text evidence="7">The sequence shown here is derived from an EMBL/GenBank/DDBJ whole genome shotgun (WGS) entry which is preliminary data.</text>
</comment>
<dbReference type="OrthoDB" id="16290at2759"/>
<gene>
    <name evidence="7" type="ORF">BDFB_011377</name>
</gene>
<evidence type="ECO:0000313" key="7">
    <source>
        <dbReference type="EMBL" id="RZC40781.1"/>
    </source>
</evidence>
<evidence type="ECO:0000256" key="3">
    <source>
        <dbReference type="ARBA" id="ARBA00023128"/>
    </source>
</evidence>
<evidence type="ECO:0000256" key="6">
    <source>
        <dbReference type="ARBA" id="ARBA00032983"/>
    </source>
</evidence>
<dbReference type="GO" id="GO:0034551">
    <property type="term" value="P:mitochondrial respiratory chain complex III assembly"/>
    <property type="evidence" value="ECO:0007669"/>
    <property type="project" value="TreeGrafter"/>
</dbReference>
<evidence type="ECO:0000256" key="1">
    <source>
        <dbReference type="ARBA" id="ARBA00004436"/>
    </source>
</evidence>
<dbReference type="AlphaFoldDB" id="A0A482W6I5"/>
<sequence>MTAGGRTRFLQLLEKWPIEESKVGRDLGQFLRNKINKTCKENYNFQTTYWYWERQYLAVQTLVNNEHKNKYPRVLTSSATGLTAEQCNKALSNEFLETLQEEDKPFYKKIFTSR</sequence>
<evidence type="ECO:0000256" key="5">
    <source>
        <dbReference type="ARBA" id="ARBA00031206"/>
    </source>
</evidence>
<dbReference type="Proteomes" id="UP000292052">
    <property type="component" value="Unassembled WGS sequence"/>
</dbReference>
<dbReference type="Pfam" id="PF20180">
    <property type="entry name" value="UQCC2_CBP6"/>
    <property type="match status" value="1"/>
</dbReference>
<dbReference type="GO" id="GO:0042645">
    <property type="term" value="C:mitochondrial nucleoid"/>
    <property type="evidence" value="ECO:0007669"/>
    <property type="project" value="UniProtKB-SubCell"/>
</dbReference>
<dbReference type="STRING" id="1661398.A0A482W6I5"/>
<keyword evidence="4" id="KW-1135">Mitochondrion nucleoid</keyword>
<dbReference type="InterPro" id="IPR037698">
    <property type="entry name" value="UQCC2"/>
</dbReference>
<proteinExistence type="predicted"/>
<protein>
    <recommendedName>
        <fullName evidence="6">Mitochondrial nucleoid factor 1</fullName>
    </recommendedName>
    <alternativeName>
        <fullName evidence="5">Mitochondrial protein M19</fullName>
    </alternativeName>
</protein>
<evidence type="ECO:0000256" key="2">
    <source>
        <dbReference type="ARBA" id="ARBA00022946"/>
    </source>
</evidence>